<protein>
    <submittedName>
        <fullName evidence="1">Uncharacterized protein</fullName>
    </submittedName>
</protein>
<reference evidence="2" key="1">
    <citation type="journal article" date="2011" name="Nat. Biotechnol.">
        <title>The genomic sequence of the Chinese hamster ovary (CHO)-K1 cell line.</title>
        <authorList>
            <person name="Xu X."/>
            <person name="Nagarajan H."/>
            <person name="Lewis N.E."/>
            <person name="Pan S."/>
            <person name="Cai Z."/>
            <person name="Liu X."/>
            <person name="Chen W."/>
            <person name="Xie M."/>
            <person name="Wang W."/>
            <person name="Hammond S."/>
            <person name="Andersen M.R."/>
            <person name="Neff N."/>
            <person name="Passarelli B."/>
            <person name="Koh W."/>
            <person name="Fan H.C."/>
            <person name="Wang J."/>
            <person name="Gui Y."/>
            <person name="Lee K.H."/>
            <person name="Betenbaugh M.J."/>
            <person name="Quake S.R."/>
            <person name="Famili I."/>
            <person name="Palsson B.O."/>
            <person name="Wang J."/>
        </authorList>
    </citation>
    <scope>NUCLEOTIDE SEQUENCE [LARGE SCALE GENOMIC DNA]</scope>
    <source>
        <strain evidence="2">CHO K1 cell line</strain>
    </source>
</reference>
<sequence length="64" mass="7027">MPVIPIILETNVGTQIHILFGLATSSKAAWATYVIEASLKLLSLLPLFLKGKNEHAQLHLIFTT</sequence>
<dbReference type="EMBL" id="JH007397">
    <property type="protein sequence ID" value="EGW15303.1"/>
    <property type="molecule type" value="Genomic_DNA"/>
</dbReference>
<accession>G3INU5</accession>
<evidence type="ECO:0000313" key="1">
    <source>
        <dbReference type="EMBL" id="EGW15303.1"/>
    </source>
</evidence>
<dbReference type="Proteomes" id="UP000001075">
    <property type="component" value="Unassembled WGS sequence"/>
</dbReference>
<evidence type="ECO:0000313" key="2">
    <source>
        <dbReference type="Proteomes" id="UP000001075"/>
    </source>
</evidence>
<dbReference type="InParanoid" id="G3INU5"/>
<name>G3INU5_CRIGR</name>
<organism evidence="1 2">
    <name type="scientific">Cricetulus griseus</name>
    <name type="common">Chinese hamster</name>
    <name type="synonym">Cricetulus barabensis griseus</name>
    <dbReference type="NCBI Taxonomy" id="10029"/>
    <lineage>
        <taxon>Eukaryota</taxon>
        <taxon>Metazoa</taxon>
        <taxon>Chordata</taxon>
        <taxon>Craniata</taxon>
        <taxon>Vertebrata</taxon>
        <taxon>Euteleostomi</taxon>
        <taxon>Mammalia</taxon>
        <taxon>Eutheria</taxon>
        <taxon>Euarchontoglires</taxon>
        <taxon>Glires</taxon>
        <taxon>Rodentia</taxon>
        <taxon>Myomorpha</taxon>
        <taxon>Muroidea</taxon>
        <taxon>Cricetidae</taxon>
        <taxon>Cricetinae</taxon>
        <taxon>Cricetulus</taxon>
    </lineage>
</organism>
<proteinExistence type="predicted"/>
<dbReference type="AlphaFoldDB" id="G3INU5"/>
<gene>
    <name evidence="1" type="ORF">I79_025635</name>
</gene>